<feature type="transmembrane region" description="Helical" evidence="1">
    <location>
        <begin position="12"/>
        <end position="30"/>
    </location>
</feature>
<protein>
    <recommendedName>
        <fullName evidence="2">Phospholipase D-like domain-containing protein</fullName>
    </recommendedName>
</protein>
<gene>
    <name evidence="3" type="ORF">DIC32_03465</name>
</gene>
<organism evidence="3 4">
    <name type="scientific">Acinetobacter radioresistens</name>
    <dbReference type="NCBI Taxonomy" id="40216"/>
    <lineage>
        <taxon>Bacteria</taxon>
        <taxon>Pseudomonadati</taxon>
        <taxon>Pseudomonadota</taxon>
        <taxon>Gammaproteobacteria</taxon>
        <taxon>Moraxellales</taxon>
        <taxon>Moraxellaceae</taxon>
        <taxon>Acinetobacter</taxon>
    </lineage>
</organism>
<evidence type="ECO:0000313" key="3">
    <source>
        <dbReference type="EMBL" id="HCM30802.1"/>
    </source>
</evidence>
<dbReference type="InterPro" id="IPR025202">
    <property type="entry name" value="PLD-like_dom"/>
</dbReference>
<accession>A0A3D3G0Q6</accession>
<keyword evidence="1" id="KW-0812">Transmembrane</keyword>
<evidence type="ECO:0000259" key="2">
    <source>
        <dbReference type="Pfam" id="PF13091"/>
    </source>
</evidence>
<dbReference type="Pfam" id="PF13091">
    <property type="entry name" value="PLDc_2"/>
    <property type="match status" value="1"/>
</dbReference>
<dbReference type="CDD" id="cd09133">
    <property type="entry name" value="PLDc_unchar5"/>
    <property type="match status" value="1"/>
</dbReference>
<sequence>MKLQNSKRTKKAQSFYLIVPFAYGTNLFTFKKKSNWNIIDHLLLRTISDNDFTIDNLAEFSGIKRQILVQILLPFLKLGWIEVVQEVGIISVRITERGKIIAKERELPSTKKEFRTYRDFLVNLINGQHVGLCNHPYVNYYNDYDIRTLISNWQNKRFINIKHIPHPYILDTQELGLAVTQPSEELIAVSPPMDRSLSTNRYLIFNAKIKSSNDIEIRFHENYLNPVSSNDYSSIFGHSFKEYLSSEIEKQLRKNHENNPNIQETYQYFGEERSDYLENPPKSYQIAEENVSLVLGGNDHHRVFLEVIRSCKNYLIIHSTFLRPSRINFFLNELLATINRGVKVILLWGKDDFDSPEIKVQELKNFEEITSQFNKLYNDYNGRIILHEIQTGSHAKYLLWDDEDQHCSLIGSCNWFFTEFNRYEASVLIKDNDFSRELLQISASLTTGAKLINNYLGSELLELAQSIKPTVLESNSVDKKIASVSLLLKGHHLKYIQNAKKANHRITLLSDKISPNLHRSIWDSLSTCNTRISAFYSTVNKEVFDYKQAQQFSSNIESNNSNVSLKLHLPPSGNKSHAKVLAWDKNHIVITSLNWMSSDASGEFKNNDLYHELGIYVKADKIEQRFHANFFDNSSHE</sequence>
<reference evidence="3 4" key="1">
    <citation type="journal article" date="2018" name="Nat. Biotechnol.">
        <title>A standardized bacterial taxonomy based on genome phylogeny substantially revises the tree of life.</title>
        <authorList>
            <person name="Parks D.H."/>
            <person name="Chuvochina M."/>
            <person name="Waite D.W."/>
            <person name="Rinke C."/>
            <person name="Skarshewski A."/>
            <person name="Chaumeil P.A."/>
            <person name="Hugenholtz P."/>
        </authorList>
    </citation>
    <scope>NUCLEOTIDE SEQUENCE [LARGE SCALE GENOMIC DNA]</scope>
    <source>
        <strain evidence="3">UBA10045</strain>
    </source>
</reference>
<proteinExistence type="predicted"/>
<name>A0A3D3G0Q6_ACIRA</name>
<dbReference type="AlphaFoldDB" id="A0A3D3G0Q6"/>
<evidence type="ECO:0000313" key="4">
    <source>
        <dbReference type="Proteomes" id="UP000262257"/>
    </source>
</evidence>
<comment type="caution">
    <text evidence="3">The sequence shown here is derived from an EMBL/GenBank/DDBJ whole genome shotgun (WGS) entry which is preliminary data.</text>
</comment>
<dbReference type="EMBL" id="DPXL01000049">
    <property type="protein sequence ID" value="HCM30802.1"/>
    <property type="molecule type" value="Genomic_DNA"/>
</dbReference>
<keyword evidence="1" id="KW-1133">Transmembrane helix</keyword>
<dbReference type="SUPFAM" id="SSF56024">
    <property type="entry name" value="Phospholipase D/nuclease"/>
    <property type="match status" value="2"/>
</dbReference>
<dbReference type="Gene3D" id="3.30.870.10">
    <property type="entry name" value="Endonuclease Chain A"/>
    <property type="match status" value="1"/>
</dbReference>
<feature type="domain" description="Phospholipase D-like" evidence="2">
    <location>
        <begin position="305"/>
        <end position="440"/>
    </location>
</feature>
<keyword evidence="1" id="KW-0472">Membrane</keyword>
<evidence type="ECO:0000256" key="1">
    <source>
        <dbReference type="SAM" id="Phobius"/>
    </source>
</evidence>
<dbReference type="Proteomes" id="UP000262257">
    <property type="component" value="Unassembled WGS sequence"/>
</dbReference>